<dbReference type="PROSITE" id="PS51257">
    <property type="entry name" value="PROKAR_LIPOPROTEIN"/>
    <property type="match status" value="1"/>
</dbReference>
<dbReference type="GO" id="GO:0016020">
    <property type="term" value="C:membrane"/>
    <property type="evidence" value="ECO:0007669"/>
    <property type="project" value="UniProtKB-SubCell"/>
</dbReference>
<dbReference type="InterPro" id="IPR013517">
    <property type="entry name" value="FG-GAP"/>
</dbReference>
<dbReference type="InterPro" id="IPR028994">
    <property type="entry name" value="Integrin_alpha_N"/>
</dbReference>
<dbReference type="RefSeq" id="WP_105933211.1">
    <property type="nucleotide sequence ID" value="NZ_PVNP01000016.1"/>
</dbReference>
<reference evidence="8" key="1">
    <citation type="journal article" date="2020" name="Int. J. Syst. Evol. Microbiol.">
        <title>Alteromonas alba sp. nov., a marine bacterium isolated from the seawater of the West Pacific Ocean.</title>
        <authorList>
            <person name="Sun C."/>
            <person name="Wu Y.-H."/>
            <person name="Xamxidin M."/>
            <person name="Cheng H."/>
            <person name="Xu X.-W."/>
        </authorList>
    </citation>
    <scope>NUCLEOTIDE SEQUENCE [LARGE SCALE GENOMIC DNA]</scope>
    <source>
        <strain evidence="8">190</strain>
    </source>
</reference>
<proteinExistence type="predicted"/>
<evidence type="ECO:0008006" key="9">
    <source>
        <dbReference type="Google" id="ProtNLM"/>
    </source>
</evidence>
<gene>
    <name evidence="7" type="ORF">C6Y40_02660</name>
</gene>
<dbReference type="InterPro" id="IPR045232">
    <property type="entry name" value="FAM234"/>
</dbReference>
<evidence type="ECO:0000256" key="1">
    <source>
        <dbReference type="ARBA" id="ARBA00004167"/>
    </source>
</evidence>
<accession>A0A2S9VF94</accession>
<keyword evidence="2" id="KW-0812">Transmembrane</keyword>
<dbReference type="SUPFAM" id="SSF69318">
    <property type="entry name" value="Integrin alpha N-terminal domain"/>
    <property type="match status" value="2"/>
</dbReference>
<dbReference type="PANTHER" id="PTHR21419:SF23">
    <property type="entry name" value="PROTEIN DEFECTIVE IN EXINE FORMATION 1"/>
    <property type="match status" value="1"/>
</dbReference>
<evidence type="ECO:0000256" key="3">
    <source>
        <dbReference type="ARBA" id="ARBA00022729"/>
    </source>
</evidence>
<dbReference type="Gene3D" id="2.130.10.130">
    <property type="entry name" value="Integrin alpha, N-terminal"/>
    <property type="match status" value="2"/>
</dbReference>
<dbReference type="AlphaFoldDB" id="A0A2S9VF94"/>
<protein>
    <recommendedName>
        <fullName evidence="9">VCBS repeat-containing protein</fullName>
    </recommendedName>
</protein>
<dbReference type="EMBL" id="PVNP01000016">
    <property type="protein sequence ID" value="PRO75123.1"/>
    <property type="molecule type" value="Genomic_DNA"/>
</dbReference>
<organism evidence="7 8">
    <name type="scientific">Alteromonas alba</name>
    <dbReference type="NCBI Taxonomy" id="2079529"/>
    <lineage>
        <taxon>Bacteria</taxon>
        <taxon>Pseudomonadati</taxon>
        <taxon>Pseudomonadota</taxon>
        <taxon>Gammaproteobacteria</taxon>
        <taxon>Alteromonadales</taxon>
        <taxon>Alteromonadaceae</taxon>
        <taxon>Alteromonas/Salinimonas group</taxon>
        <taxon>Alteromonas</taxon>
    </lineage>
</organism>
<keyword evidence="3" id="KW-0732">Signal</keyword>
<evidence type="ECO:0000313" key="8">
    <source>
        <dbReference type="Proteomes" id="UP000238949"/>
    </source>
</evidence>
<comment type="subcellular location">
    <subcellularLocation>
        <location evidence="1">Membrane</location>
        <topology evidence="1">Single-pass membrane protein</topology>
    </subcellularLocation>
</comment>
<evidence type="ECO:0000256" key="6">
    <source>
        <dbReference type="SAM" id="MobiDB-lite"/>
    </source>
</evidence>
<keyword evidence="5" id="KW-0472">Membrane</keyword>
<comment type="caution">
    <text evidence="7">The sequence shown here is derived from an EMBL/GenBank/DDBJ whole genome shotgun (WGS) entry which is preliminary data.</text>
</comment>
<evidence type="ECO:0000256" key="2">
    <source>
        <dbReference type="ARBA" id="ARBA00022692"/>
    </source>
</evidence>
<keyword evidence="4" id="KW-1133">Transmembrane helix</keyword>
<evidence type="ECO:0000313" key="7">
    <source>
        <dbReference type="EMBL" id="PRO75123.1"/>
    </source>
</evidence>
<dbReference type="Pfam" id="PF13517">
    <property type="entry name" value="FG-GAP_3"/>
    <property type="match status" value="1"/>
</dbReference>
<evidence type="ECO:0000256" key="5">
    <source>
        <dbReference type="ARBA" id="ARBA00023136"/>
    </source>
</evidence>
<feature type="region of interest" description="Disordered" evidence="6">
    <location>
        <begin position="24"/>
        <end position="43"/>
    </location>
</feature>
<keyword evidence="8" id="KW-1185">Reference proteome</keyword>
<dbReference type="PANTHER" id="PTHR21419">
    <property type="match status" value="1"/>
</dbReference>
<name>A0A2S9VF94_9ALTE</name>
<sequence length="1202" mass="129545">MFNYTKHLAVAGASMILAACGGGGGSDSGGSGTSQPPAPTPTQIIANAKDYSATQLNNAGRSLANSYYTGQTTDAALTPEFIQRVVLDMFGEIDQTPVNIPSIADEDFTSEVGSDGNVNATFMCNNGGTVTYDGKVDNDFLGNLTLRYNNCENEYNWVISGSVAVTVSALSDQEIAYTVNFGGLNWNFAGQSVAIYGTQTHRETETNTSYLVETTQYLTFDMGEVSMRMDSQSDISYSFNTGEISFDLSGDLFFSDAGKVNLVFASNDGLPPNSYDGLLTLVADSTVTVQAQDSDLLINKDADNDGTMDTGTYLASWYALMFDDLSGTELVSLDILSRPPQVYGVDWYFYEVLATTPVEVSPGYYYDPDTPEDELEITYNWYINGVLVEDQHSTVLPAGLVVHNDILEVAMVVSDGANRIQGSLTSFEVGDSPAQVELQNVPETVRAGSQVQFSALIVDPDVRDSSSNASLVAGPANASIDEDGLITWDVPDNFLFPQHRYEFTFGWPDSSNTDTHSVSIEATSDNTNMLVRSGIEVPYSNDSLWVADFDGDGNNELLTTDSSRGISIIKVNANSYEQSWMYGGEIGVAGAIKNVMAGDINDDGKADIVVATAHGVSTITDLNGSASPVYSNNNRYVIAARLADIDGDSIPELFILSGDDDYSDAGRQLDILSFASPATPLFTFDLDGADDFAVANVDNDGAMELIVNTGLVYDLNSGENQWYNGSGFGSEHVAAGDINGDGVAEIFGASRWGAVTVYDARDRSQLAAIDDLNICDLISYDIDQDNRDELLTADCQWGNISAYSLNGGSLVNDWSIDMLAHSAVSLTAGDADNDGALELFWSSGTTSTGEDVLASADVANGIPTTNELRTAVELDYFTAAGWADLLPGDERAVFFVPSSQSGYEGGRILTMDTNGVTAVGGELSSNWDNSTSAVTADFNNDGAGDIFVPTTETYDGAISVIQLHDGTVQWSNAGDYDSDIGVIRAIDMNNDGYDDLVYEDSNQIKAVDIQNQLLLASYTFNNYISDFTAYHDGTQNVAIVSYGERLSLLTRTSSSFAEQSFIDQRCDRLELINYDTDSAPELLCVSDLRQLSYQDETSIIVFELNDNTLSEVQRTTAGAVLDVVVDVSTENEQGWFLAVQEEGETYNASDVNRVAKFDHNGFKIWSGTQLVGQPTPQSMRTRMGDNGLEMLLGTSAAMYWLR</sequence>
<evidence type="ECO:0000256" key="4">
    <source>
        <dbReference type="ARBA" id="ARBA00022989"/>
    </source>
</evidence>
<dbReference type="Proteomes" id="UP000238949">
    <property type="component" value="Unassembled WGS sequence"/>
</dbReference>